<keyword evidence="1" id="KW-0472">Membrane</keyword>
<feature type="transmembrane region" description="Helical" evidence="1">
    <location>
        <begin position="12"/>
        <end position="31"/>
    </location>
</feature>
<dbReference type="EMBL" id="LT906468">
    <property type="protein sequence ID" value="SNV51967.1"/>
    <property type="molecule type" value="Genomic_DNA"/>
</dbReference>
<proteinExistence type="predicted"/>
<sequence length="44" mass="5393">MLEDKNFRNTWIWIIVLIISLIIIYFIWQFLFSSVAEVSEEFPK</sequence>
<dbReference type="AlphaFoldDB" id="A0AAJ5C111"/>
<accession>A0AAJ5C111</accession>
<evidence type="ECO:0000313" key="2">
    <source>
        <dbReference type="EMBL" id="SNV51967.1"/>
    </source>
</evidence>
<keyword evidence="1" id="KW-1133">Transmembrane helix</keyword>
<gene>
    <name evidence="2" type="ORF">SAMEA4412673_02584</name>
</gene>
<evidence type="ECO:0000256" key="1">
    <source>
        <dbReference type="SAM" id="Phobius"/>
    </source>
</evidence>
<organism evidence="2 3">
    <name type="scientific">Sphingobacterium mizutaii</name>
    <dbReference type="NCBI Taxonomy" id="1010"/>
    <lineage>
        <taxon>Bacteria</taxon>
        <taxon>Pseudomonadati</taxon>
        <taxon>Bacteroidota</taxon>
        <taxon>Sphingobacteriia</taxon>
        <taxon>Sphingobacteriales</taxon>
        <taxon>Sphingobacteriaceae</taxon>
        <taxon>Sphingobacterium</taxon>
    </lineage>
</organism>
<dbReference type="RefSeq" id="WP_261772042.1">
    <property type="nucleotide sequence ID" value="NZ_CP158798.1"/>
</dbReference>
<name>A0AAJ5C111_9SPHI</name>
<reference evidence="2 3" key="1">
    <citation type="submission" date="2017-06" db="EMBL/GenBank/DDBJ databases">
        <authorList>
            <consortium name="Pathogen Informatics"/>
        </authorList>
    </citation>
    <scope>NUCLEOTIDE SEQUENCE [LARGE SCALE GENOMIC DNA]</scope>
    <source>
        <strain evidence="2 3">NCTC12149</strain>
    </source>
</reference>
<evidence type="ECO:0000313" key="3">
    <source>
        <dbReference type="Proteomes" id="UP000215355"/>
    </source>
</evidence>
<keyword evidence="1" id="KW-0812">Transmembrane</keyword>
<protein>
    <submittedName>
        <fullName evidence="2">Uncharacterized protein</fullName>
    </submittedName>
</protein>
<dbReference type="Proteomes" id="UP000215355">
    <property type="component" value="Chromosome 1"/>
</dbReference>
<dbReference type="KEGG" id="smiz:4412673_02584"/>